<dbReference type="Gene3D" id="3.10.105.10">
    <property type="entry name" value="Dipeptide-binding Protein, Domain 3"/>
    <property type="match status" value="1"/>
</dbReference>
<organism evidence="7 8">
    <name type="scientific">Parablautia muri</name>
    <dbReference type="NCBI Taxonomy" id="2320879"/>
    <lineage>
        <taxon>Bacteria</taxon>
        <taxon>Bacillati</taxon>
        <taxon>Bacillota</taxon>
        <taxon>Clostridia</taxon>
        <taxon>Lachnospirales</taxon>
        <taxon>Lachnospiraceae</taxon>
        <taxon>Parablautia</taxon>
    </lineage>
</organism>
<feature type="signal peptide" evidence="5">
    <location>
        <begin position="1"/>
        <end position="20"/>
    </location>
</feature>
<dbReference type="GO" id="GO:0042597">
    <property type="term" value="C:periplasmic space"/>
    <property type="evidence" value="ECO:0007669"/>
    <property type="project" value="UniProtKB-ARBA"/>
</dbReference>
<dbReference type="EMBL" id="QZDT01000013">
    <property type="protein sequence ID" value="NBJ92871.1"/>
    <property type="molecule type" value="Genomic_DNA"/>
</dbReference>
<dbReference type="PANTHER" id="PTHR30290">
    <property type="entry name" value="PERIPLASMIC BINDING COMPONENT OF ABC TRANSPORTER"/>
    <property type="match status" value="1"/>
</dbReference>
<accession>A0A9X5BFJ6</accession>
<evidence type="ECO:0000256" key="2">
    <source>
        <dbReference type="ARBA" id="ARBA00022448"/>
    </source>
</evidence>
<dbReference type="InterPro" id="IPR000914">
    <property type="entry name" value="SBP_5_dom"/>
</dbReference>
<dbReference type="InterPro" id="IPR039424">
    <property type="entry name" value="SBP_5"/>
</dbReference>
<proteinExistence type="inferred from homology"/>
<dbReference type="AlphaFoldDB" id="A0A9X5BFJ6"/>
<comment type="caution">
    <text evidence="7">The sequence shown here is derived from an EMBL/GenBank/DDBJ whole genome shotgun (WGS) entry which is preliminary data.</text>
</comment>
<sequence>MMKKKSVAVLLTVAMCLSLAACGGTSGKETVENAAETSQSAQETADEGETSGNAASSNVESAEAQAETAAGVIPMHNANYTGTAHSATKKHDSITIAMDVAPGNLSPEAVGDSGGIMWKWNVYEHLFDINGLGGELVGVTAESYEQIDDTTYRIHLYEGVKDSDGNELHASDVIYAYDTLIAAGNRMSGDIAKYDHGEVVDDYTVDLIMREPLNGLSDLSAILGQPFVYCEQAAKDHNLATEACGTGPYIVTDYQTGASLTMEARDDYWAEGADHQSIRQCANVQQIVYKVVAEPAQNAIGLQTGELDFSGYVSATDIANFQEGGANAESFYLDSFLDNLTTALFINCDSSQSIGGDLNFRLAVFYALDGTQLAQASGVNDFVTSSTLGNAKYPEFQKEWMTADNYYNTQDIELAKEYLAKTDYDGAEVVIIMNNEAVLTNIATAIQAMLLNIGINCKIEAEDGTITDNKQVNGEYDLILTKMASDDYLPIVWLRWFSEDFHEVSHTICQADDAKLQELLQKVTVVGGNTPENISAFHEYVIENGYGYGLFSECKSNVVTDAITTPCWNFQDYIIPGGCIYADNEF</sequence>
<dbReference type="PROSITE" id="PS51257">
    <property type="entry name" value="PROKAR_LIPOPROTEIN"/>
    <property type="match status" value="1"/>
</dbReference>
<dbReference type="GO" id="GO:1904680">
    <property type="term" value="F:peptide transmembrane transporter activity"/>
    <property type="evidence" value="ECO:0007669"/>
    <property type="project" value="TreeGrafter"/>
</dbReference>
<feature type="compositionally biased region" description="Low complexity" evidence="4">
    <location>
        <begin position="54"/>
        <end position="66"/>
    </location>
</feature>
<feature type="chain" id="PRO_5040800698" description="Solute-binding protein family 5 domain-containing protein" evidence="5">
    <location>
        <begin position="21"/>
        <end position="586"/>
    </location>
</feature>
<comment type="similarity">
    <text evidence="1">Belongs to the bacterial solute-binding protein 5 family.</text>
</comment>
<reference evidence="7" key="1">
    <citation type="submission" date="2018-09" db="EMBL/GenBank/DDBJ databases">
        <title>Murine metabolic-syndrome-specific gut microbial biobank.</title>
        <authorList>
            <person name="Liu C."/>
        </authorList>
    </citation>
    <scope>NUCLEOTIDE SEQUENCE</scope>
    <source>
        <strain evidence="7">D42-62</strain>
    </source>
</reference>
<dbReference type="CDD" id="cd00995">
    <property type="entry name" value="PBP2_NikA_DppA_OppA_like"/>
    <property type="match status" value="1"/>
</dbReference>
<dbReference type="PANTHER" id="PTHR30290:SF9">
    <property type="entry name" value="OLIGOPEPTIDE-BINDING PROTEIN APPA"/>
    <property type="match status" value="1"/>
</dbReference>
<feature type="domain" description="Solute-binding protein family 5" evidence="6">
    <location>
        <begin position="136"/>
        <end position="497"/>
    </location>
</feature>
<evidence type="ECO:0000256" key="3">
    <source>
        <dbReference type="ARBA" id="ARBA00022729"/>
    </source>
</evidence>
<keyword evidence="2" id="KW-0813">Transport</keyword>
<feature type="region of interest" description="Disordered" evidence="4">
    <location>
        <begin position="32"/>
        <end position="66"/>
    </location>
</feature>
<evidence type="ECO:0000256" key="5">
    <source>
        <dbReference type="SAM" id="SignalP"/>
    </source>
</evidence>
<dbReference type="GO" id="GO:0043190">
    <property type="term" value="C:ATP-binding cassette (ABC) transporter complex"/>
    <property type="evidence" value="ECO:0007669"/>
    <property type="project" value="InterPro"/>
</dbReference>
<dbReference type="Gene3D" id="3.40.190.10">
    <property type="entry name" value="Periplasmic binding protein-like II"/>
    <property type="match status" value="1"/>
</dbReference>
<dbReference type="SUPFAM" id="SSF53850">
    <property type="entry name" value="Periplasmic binding protein-like II"/>
    <property type="match status" value="1"/>
</dbReference>
<dbReference type="RefSeq" id="WP_160559955.1">
    <property type="nucleotide sequence ID" value="NZ_QZDT01000013.1"/>
</dbReference>
<protein>
    <recommendedName>
        <fullName evidence="6">Solute-binding protein family 5 domain-containing protein</fullName>
    </recommendedName>
</protein>
<keyword evidence="3 5" id="KW-0732">Signal</keyword>
<dbReference type="Pfam" id="PF00496">
    <property type="entry name" value="SBP_bac_5"/>
    <property type="match status" value="1"/>
</dbReference>
<dbReference type="Proteomes" id="UP001154420">
    <property type="component" value="Unassembled WGS sequence"/>
</dbReference>
<keyword evidence="8" id="KW-1185">Reference proteome</keyword>
<name>A0A9X5BFJ6_9FIRM</name>
<dbReference type="GO" id="GO:0015833">
    <property type="term" value="P:peptide transport"/>
    <property type="evidence" value="ECO:0007669"/>
    <property type="project" value="TreeGrafter"/>
</dbReference>
<evidence type="ECO:0000256" key="1">
    <source>
        <dbReference type="ARBA" id="ARBA00005695"/>
    </source>
</evidence>
<evidence type="ECO:0000313" key="8">
    <source>
        <dbReference type="Proteomes" id="UP001154420"/>
    </source>
</evidence>
<evidence type="ECO:0000256" key="4">
    <source>
        <dbReference type="SAM" id="MobiDB-lite"/>
    </source>
</evidence>
<evidence type="ECO:0000259" key="6">
    <source>
        <dbReference type="Pfam" id="PF00496"/>
    </source>
</evidence>
<gene>
    <name evidence="7" type="ORF">D5281_09725</name>
</gene>
<evidence type="ECO:0000313" key="7">
    <source>
        <dbReference type="EMBL" id="NBJ92871.1"/>
    </source>
</evidence>
<dbReference type="OrthoDB" id="2473119at2"/>